<dbReference type="FunFam" id="3.10.50.10:FF:000004">
    <property type="entry name" value="Chitinase 5"/>
    <property type="match status" value="1"/>
</dbReference>
<evidence type="ECO:0000313" key="17">
    <source>
        <dbReference type="Proteomes" id="UP000001819"/>
    </source>
</evidence>
<evidence type="ECO:0000256" key="12">
    <source>
        <dbReference type="RuleBase" id="RU000489"/>
    </source>
</evidence>
<keyword evidence="4" id="KW-0147">Chitin-binding</keyword>
<dbReference type="FunCoup" id="A0A6I8V4W1">
    <property type="interactions" value="55"/>
</dbReference>
<organism evidence="17 18">
    <name type="scientific">Drosophila pseudoobscura pseudoobscura</name>
    <name type="common">Fruit fly</name>
    <dbReference type="NCBI Taxonomy" id="46245"/>
    <lineage>
        <taxon>Eukaryota</taxon>
        <taxon>Metazoa</taxon>
        <taxon>Ecdysozoa</taxon>
        <taxon>Arthropoda</taxon>
        <taxon>Hexapoda</taxon>
        <taxon>Insecta</taxon>
        <taxon>Pterygota</taxon>
        <taxon>Neoptera</taxon>
        <taxon>Endopterygota</taxon>
        <taxon>Diptera</taxon>
        <taxon>Brachycera</taxon>
        <taxon>Muscomorpha</taxon>
        <taxon>Ephydroidea</taxon>
        <taxon>Drosophilidae</taxon>
        <taxon>Drosophila</taxon>
        <taxon>Sophophora</taxon>
    </lineage>
</organism>
<dbReference type="KEGG" id="dpo:6898988"/>
<feature type="region of interest" description="Disordered" evidence="13">
    <location>
        <begin position="402"/>
        <end position="427"/>
    </location>
</feature>
<evidence type="ECO:0000256" key="1">
    <source>
        <dbReference type="ARBA" id="ARBA00000822"/>
    </source>
</evidence>
<evidence type="ECO:0000256" key="9">
    <source>
        <dbReference type="ARBA" id="ARBA00023277"/>
    </source>
</evidence>
<dbReference type="SUPFAM" id="SSF57625">
    <property type="entry name" value="Invertebrate chitin-binding proteins"/>
    <property type="match status" value="1"/>
</dbReference>
<dbReference type="PROSITE" id="PS01095">
    <property type="entry name" value="GH18_1"/>
    <property type="match status" value="1"/>
</dbReference>
<dbReference type="Pfam" id="PF01607">
    <property type="entry name" value="CBM_14"/>
    <property type="match status" value="1"/>
</dbReference>
<dbReference type="CDD" id="cd02872">
    <property type="entry name" value="GH18_chitolectin_chitotriosidase"/>
    <property type="match status" value="1"/>
</dbReference>
<dbReference type="InterPro" id="IPR001579">
    <property type="entry name" value="Glyco_hydro_18_chit_AS"/>
</dbReference>
<dbReference type="Proteomes" id="UP000001819">
    <property type="component" value="Chromosome 3"/>
</dbReference>
<keyword evidence="10 12" id="KW-0326">Glycosidase</keyword>
<dbReference type="InterPro" id="IPR011583">
    <property type="entry name" value="Chitinase_II/V-like_cat"/>
</dbReference>
<dbReference type="PROSITE" id="PS51910">
    <property type="entry name" value="GH18_2"/>
    <property type="match status" value="1"/>
</dbReference>
<evidence type="ECO:0000256" key="5">
    <source>
        <dbReference type="ARBA" id="ARBA00022729"/>
    </source>
</evidence>
<feature type="domain" description="GH18" evidence="16">
    <location>
        <begin position="30"/>
        <end position="401"/>
    </location>
</feature>
<dbReference type="GO" id="GO:0005576">
    <property type="term" value="C:extracellular region"/>
    <property type="evidence" value="ECO:0007669"/>
    <property type="project" value="InterPro"/>
</dbReference>
<dbReference type="InterPro" id="IPR002557">
    <property type="entry name" value="Chitin-bd_dom"/>
</dbReference>
<dbReference type="InterPro" id="IPR017853">
    <property type="entry name" value="GH"/>
</dbReference>
<keyword evidence="11" id="KW-0624">Polysaccharide degradation</keyword>
<name>A0A6I8V4W1_DROPS</name>
<evidence type="ECO:0000256" key="14">
    <source>
        <dbReference type="SAM" id="SignalP"/>
    </source>
</evidence>
<proteinExistence type="inferred from homology"/>
<dbReference type="InterPro" id="IPR029070">
    <property type="entry name" value="Chitinase_insertion_sf"/>
</dbReference>
<dbReference type="SUPFAM" id="SSF51445">
    <property type="entry name" value="(Trans)glycosidases"/>
    <property type="match status" value="1"/>
</dbReference>
<dbReference type="GO" id="GO:0008061">
    <property type="term" value="F:chitin binding"/>
    <property type="evidence" value="ECO:0007669"/>
    <property type="project" value="UniProtKB-KW"/>
</dbReference>
<comment type="similarity">
    <text evidence="2">Belongs to the glycosyl hydrolase 18 family. Chitinase class II subfamily.</text>
</comment>
<feature type="signal peptide" evidence="14">
    <location>
        <begin position="1"/>
        <end position="26"/>
    </location>
</feature>
<feature type="chain" id="PRO_5026245923" description="chitinase" evidence="14">
    <location>
        <begin position="27"/>
        <end position="478"/>
    </location>
</feature>
<feature type="domain" description="Chitin-binding type-2" evidence="15">
    <location>
        <begin position="423"/>
        <end position="478"/>
    </location>
</feature>
<keyword evidence="17" id="KW-1185">Reference proteome</keyword>
<dbReference type="InterPro" id="IPR050314">
    <property type="entry name" value="Glycosyl_Hydrlase_18"/>
</dbReference>
<dbReference type="SMART" id="SM00636">
    <property type="entry name" value="Glyco_18"/>
    <property type="match status" value="1"/>
</dbReference>
<gene>
    <name evidence="18" type="primary">Cht8</name>
</gene>
<evidence type="ECO:0000256" key="8">
    <source>
        <dbReference type="ARBA" id="ARBA00023157"/>
    </source>
</evidence>
<comment type="catalytic activity">
    <reaction evidence="1">
        <text>Random endo-hydrolysis of N-acetyl-beta-D-glucosaminide (1-&gt;4)-beta-linkages in chitin and chitodextrins.</text>
        <dbReference type="EC" id="3.2.1.14"/>
    </reaction>
</comment>
<dbReference type="Gene3D" id="3.10.50.10">
    <property type="match status" value="1"/>
</dbReference>
<keyword evidence="8" id="KW-1015">Disulfide bond</keyword>
<dbReference type="InterPro" id="IPR036508">
    <property type="entry name" value="Chitin-bd_dom_sf"/>
</dbReference>
<dbReference type="GO" id="GO:0006032">
    <property type="term" value="P:chitin catabolic process"/>
    <property type="evidence" value="ECO:0007669"/>
    <property type="project" value="UniProtKB-KW"/>
</dbReference>
<keyword evidence="6 12" id="KW-0378">Hydrolase</keyword>
<keyword evidence="9" id="KW-0119">Carbohydrate metabolism</keyword>
<dbReference type="InParanoid" id="A0A6I8V4W1"/>
<dbReference type="InterPro" id="IPR001223">
    <property type="entry name" value="Glyco_hydro18_cat"/>
</dbReference>
<evidence type="ECO:0000256" key="2">
    <source>
        <dbReference type="ARBA" id="ARBA00009121"/>
    </source>
</evidence>
<evidence type="ECO:0000259" key="16">
    <source>
        <dbReference type="PROSITE" id="PS51910"/>
    </source>
</evidence>
<dbReference type="GO" id="GO:0000272">
    <property type="term" value="P:polysaccharide catabolic process"/>
    <property type="evidence" value="ECO:0007669"/>
    <property type="project" value="UniProtKB-KW"/>
</dbReference>
<dbReference type="PANTHER" id="PTHR11177">
    <property type="entry name" value="CHITINASE"/>
    <property type="match status" value="1"/>
</dbReference>
<evidence type="ECO:0000256" key="13">
    <source>
        <dbReference type="SAM" id="MobiDB-lite"/>
    </source>
</evidence>
<reference evidence="18" key="2">
    <citation type="submission" date="2025-08" db="UniProtKB">
        <authorList>
            <consortium name="RefSeq"/>
        </authorList>
    </citation>
    <scope>IDENTIFICATION</scope>
    <source>
        <strain evidence="18">MV-25-SWS-2005</strain>
        <tissue evidence="18">Whole body</tissue>
    </source>
</reference>
<evidence type="ECO:0000256" key="6">
    <source>
        <dbReference type="ARBA" id="ARBA00022801"/>
    </source>
</evidence>
<accession>A0A6I8V4W1</accession>
<dbReference type="PANTHER" id="PTHR11177:SF360">
    <property type="entry name" value="CHITINASE 4-RELATED"/>
    <property type="match status" value="1"/>
</dbReference>
<keyword evidence="5 14" id="KW-0732">Signal</keyword>
<dbReference type="Gene3D" id="2.170.140.10">
    <property type="entry name" value="Chitin binding domain"/>
    <property type="match status" value="1"/>
</dbReference>
<sequence length="478" mass="53275">MWIRSSEIIVLLLGAVLMAASSVAQGNVSKHVVCYQGTWSVYRPGTGQFGVEDIDPFLCTHLIYAFLGIEESGQLRVIDSYLDLEDNSGRGNIKSFNALKLKNPTLKTLAAIGGWNEGSKKFSIVAADAEKRARFVNDVVHFLQRHGFDGLDLDWEYPGQRHSLDNEDRTNYITLLKELKEGLEPFSYILSAAVGSAQFSAETSYEIPAIVPYLDLINVMAYDLHGPWDEVVGINAPLYPAASDKSERQKQLNVDAIFKYWLNAGAPPEKLVLGVPFYGRSFTLASADSHEPGSPHIGRGIAGKYSREPGVLGYNELCELMQQEDWTEKWETDQQVPYAYRQRQWVGYENPRSLSLKAQYVVDHHLGGIMIWSLESDDFYGTCGQERYPLVHAINQVLFGSDTPTGLTPEPSKELDEEEEKEGFSCRADGPTGFVRDPHNCSKFYYCNGGITHSFDCPTGLSFDPHTDGCNYSASVKC</sequence>
<evidence type="ECO:0000256" key="4">
    <source>
        <dbReference type="ARBA" id="ARBA00022669"/>
    </source>
</evidence>
<dbReference type="Pfam" id="PF00704">
    <property type="entry name" value="Glyco_hydro_18"/>
    <property type="match status" value="1"/>
</dbReference>
<reference evidence="17" key="1">
    <citation type="submission" date="2024-06" db="UniProtKB">
        <authorList>
            <consortium name="RefSeq"/>
        </authorList>
    </citation>
    <scope>NUCLEOTIDE SEQUENCE [LARGE SCALE GENOMIC DNA]</scope>
    <source>
        <strain evidence="17">MV2-25</strain>
    </source>
</reference>
<evidence type="ECO:0000313" key="18">
    <source>
        <dbReference type="RefSeq" id="XP_002138948.2"/>
    </source>
</evidence>
<keyword evidence="7" id="KW-0146">Chitin degradation</keyword>
<evidence type="ECO:0000256" key="3">
    <source>
        <dbReference type="ARBA" id="ARBA00012729"/>
    </source>
</evidence>
<evidence type="ECO:0000256" key="7">
    <source>
        <dbReference type="ARBA" id="ARBA00023024"/>
    </source>
</evidence>
<evidence type="ECO:0000259" key="15">
    <source>
        <dbReference type="PROSITE" id="PS50940"/>
    </source>
</evidence>
<evidence type="ECO:0000256" key="10">
    <source>
        <dbReference type="ARBA" id="ARBA00023295"/>
    </source>
</evidence>
<dbReference type="Gene3D" id="3.20.20.80">
    <property type="entry name" value="Glycosidases"/>
    <property type="match status" value="1"/>
</dbReference>
<dbReference type="SUPFAM" id="SSF54556">
    <property type="entry name" value="Chitinase insertion domain"/>
    <property type="match status" value="1"/>
</dbReference>
<protein>
    <recommendedName>
        <fullName evidence="3">chitinase</fullName>
        <ecNumber evidence="3">3.2.1.14</ecNumber>
    </recommendedName>
</protein>
<evidence type="ECO:0000256" key="11">
    <source>
        <dbReference type="ARBA" id="ARBA00023326"/>
    </source>
</evidence>
<dbReference type="EC" id="3.2.1.14" evidence="3"/>
<dbReference type="GO" id="GO:0008843">
    <property type="term" value="F:endochitinase activity"/>
    <property type="evidence" value="ECO:0007669"/>
    <property type="project" value="UniProtKB-EC"/>
</dbReference>
<dbReference type="PROSITE" id="PS50940">
    <property type="entry name" value="CHIT_BIND_II"/>
    <property type="match status" value="1"/>
</dbReference>
<dbReference type="RefSeq" id="XP_002138948.2">
    <property type="nucleotide sequence ID" value="XM_002138912.3"/>
</dbReference>
<dbReference type="AlphaFoldDB" id="A0A6I8V4W1"/>
<dbReference type="SMART" id="SM00494">
    <property type="entry name" value="ChtBD2"/>
    <property type="match status" value="1"/>
</dbReference>